<evidence type="ECO:0000313" key="3">
    <source>
        <dbReference type="Proteomes" id="UP000719942"/>
    </source>
</evidence>
<accession>A0ABS7DMH8</accession>
<dbReference type="RefSeq" id="WP_219964828.1">
    <property type="nucleotide sequence ID" value="NZ_JAGFNZ010000002.1"/>
</dbReference>
<sequence>MKANLEDLYKLSQCLGVTLDYFCQEFMPIKKSPVPAEAEVEKLNSEEQDLIKNFRELNDDGKTAARDSVEALTCLPKYKKCDQCKNMDA</sequence>
<protein>
    <recommendedName>
        <fullName evidence="1">HTH cro/C1-type domain-containing protein</fullName>
    </recommendedName>
</protein>
<feature type="domain" description="HTH cro/C1-type" evidence="1">
    <location>
        <begin position="4"/>
        <end position="22"/>
    </location>
</feature>
<evidence type="ECO:0000259" key="1">
    <source>
        <dbReference type="PROSITE" id="PS50943"/>
    </source>
</evidence>
<dbReference type="PROSITE" id="PS50943">
    <property type="entry name" value="HTH_CROC1"/>
    <property type="match status" value="1"/>
</dbReference>
<dbReference type="Proteomes" id="UP000719942">
    <property type="component" value="Unassembled WGS sequence"/>
</dbReference>
<reference evidence="2 3" key="1">
    <citation type="submission" date="2021-03" db="EMBL/GenBank/DDBJ databases">
        <title>Caproiciproducens sp. nov. isolated from feces of cow.</title>
        <authorList>
            <person name="Choi J.-Y."/>
        </authorList>
    </citation>
    <scope>NUCLEOTIDE SEQUENCE [LARGE SCALE GENOMIC DNA]</scope>
    <source>
        <strain evidence="2 3">AGMB10547</strain>
    </source>
</reference>
<gene>
    <name evidence="2" type="ORF">J5W02_06310</name>
</gene>
<comment type="caution">
    <text evidence="2">The sequence shown here is derived from an EMBL/GenBank/DDBJ whole genome shotgun (WGS) entry which is preliminary data.</text>
</comment>
<organism evidence="2 3">
    <name type="scientific">Caproiciproducens faecalis</name>
    <dbReference type="NCBI Taxonomy" id="2820301"/>
    <lineage>
        <taxon>Bacteria</taxon>
        <taxon>Bacillati</taxon>
        <taxon>Bacillota</taxon>
        <taxon>Clostridia</taxon>
        <taxon>Eubacteriales</taxon>
        <taxon>Acutalibacteraceae</taxon>
        <taxon>Caproiciproducens</taxon>
    </lineage>
</organism>
<proteinExistence type="predicted"/>
<name>A0ABS7DMH8_9FIRM</name>
<evidence type="ECO:0000313" key="2">
    <source>
        <dbReference type="EMBL" id="MBW7572423.1"/>
    </source>
</evidence>
<dbReference type="InterPro" id="IPR001387">
    <property type="entry name" value="Cro/C1-type_HTH"/>
</dbReference>
<dbReference type="EMBL" id="JAGFNZ010000002">
    <property type="protein sequence ID" value="MBW7572423.1"/>
    <property type="molecule type" value="Genomic_DNA"/>
</dbReference>
<keyword evidence="3" id="KW-1185">Reference proteome</keyword>